<proteinExistence type="predicted"/>
<keyword evidence="1" id="KW-0863">Zinc-finger</keyword>
<keyword evidence="1" id="KW-0479">Metal-binding</keyword>
<dbReference type="InterPro" id="IPR007527">
    <property type="entry name" value="Znf_SWIM"/>
</dbReference>
<dbReference type="Proteomes" id="UP001219525">
    <property type="component" value="Unassembled WGS sequence"/>
</dbReference>
<evidence type="ECO:0000259" key="3">
    <source>
        <dbReference type="PROSITE" id="PS50966"/>
    </source>
</evidence>
<keyword evidence="5" id="KW-1185">Reference proteome</keyword>
<dbReference type="EMBL" id="JARJCW010000003">
    <property type="protein sequence ID" value="KAJ7226826.1"/>
    <property type="molecule type" value="Genomic_DNA"/>
</dbReference>
<gene>
    <name evidence="4" type="ORF">GGX14DRAFT_555412</name>
</gene>
<dbReference type="GO" id="GO:0008270">
    <property type="term" value="F:zinc ion binding"/>
    <property type="evidence" value="ECO:0007669"/>
    <property type="project" value="UniProtKB-KW"/>
</dbReference>
<feature type="region of interest" description="Disordered" evidence="2">
    <location>
        <begin position="42"/>
        <end position="70"/>
    </location>
</feature>
<organism evidence="4 5">
    <name type="scientific">Mycena pura</name>
    <dbReference type="NCBI Taxonomy" id="153505"/>
    <lineage>
        <taxon>Eukaryota</taxon>
        <taxon>Fungi</taxon>
        <taxon>Dikarya</taxon>
        <taxon>Basidiomycota</taxon>
        <taxon>Agaricomycotina</taxon>
        <taxon>Agaricomycetes</taxon>
        <taxon>Agaricomycetidae</taxon>
        <taxon>Agaricales</taxon>
        <taxon>Marasmiineae</taxon>
        <taxon>Mycenaceae</taxon>
        <taxon>Mycena</taxon>
    </lineage>
</organism>
<reference evidence="4" key="1">
    <citation type="submission" date="2023-03" db="EMBL/GenBank/DDBJ databases">
        <title>Massive genome expansion in bonnet fungi (Mycena s.s.) driven by repeated elements and novel gene families across ecological guilds.</title>
        <authorList>
            <consortium name="Lawrence Berkeley National Laboratory"/>
            <person name="Harder C.B."/>
            <person name="Miyauchi S."/>
            <person name="Viragh M."/>
            <person name="Kuo A."/>
            <person name="Thoen E."/>
            <person name="Andreopoulos B."/>
            <person name="Lu D."/>
            <person name="Skrede I."/>
            <person name="Drula E."/>
            <person name="Henrissat B."/>
            <person name="Morin E."/>
            <person name="Kohler A."/>
            <person name="Barry K."/>
            <person name="LaButti K."/>
            <person name="Morin E."/>
            <person name="Salamov A."/>
            <person name="Lipzen A."/>
            <person name="Mereny Z."/>
            <person name="Hegedus B."/>
            <person name="Baldrian P."/>
            <person name="Stursova M."/>
            <person name="Weitz H."/>
            <person name="Taylor A."/>
            <person name="Grigoriev I.V."/>
            <person name="Nagy L.G."/>
            <person name="Martin F."/>
            <person name="Kauserud H."/>
        </authorList>
    </citation>
    <scope>NUCLEOTIDE SEQUENCE</scope>
    <source>
        <strain evidence="4">9144</strain>
    </source>
</reference>
<dbReference type="AlphaFoldDB" id="A0AAD6YQX2"/>
<evidence type="ECO:0000313" key="5">
    <source>
        <dbReference type="Proteomes" id="UP001219525"/>
    </source>
</evidence>
<sequence length="132" mass="14702">MYEVDIDTYTCTCLDYPLIFYCKHICAVQTFFDKAILDSAPTTPNVPDPSTLPSLPSDVEPSLPSLPSPLNAEPVSLKHNDFTTIAEQTERLAAWLRRPRLKESDLPSLAEFSDVLDKMLVETDNNTVLPSS</sequence>
<name>A0AAD6YQX2_9AGAR</name>
<protein>
    <recommendedName>
        <fullName evidence="3">SWIM-type domain-containing protein</fullName>
    </recommendedName>
</protein>
<feature type="compositionally biased region" description="Low complexity" evidence="2">
    <location>
        <begin position="48"/>
        <end position="70"/>
    </location>
</feature>
<feature type="domain" description="SWIM-type" evidence="3">
    <location>
        <begin position="2"/>
        <end position="33"/>
    </location>
</feature>
<evidence type="ECO:0000313" key="4">
    <source>
        <dbReference type="EMBL" id="KAJ7226826.1"/>
    </source>
</evidence>
<accession>A0AAD6YQX2</accession>
<comment type="caution">
    <text evidence="4">The sequence shown here is derived from an EMBL/GenBank/DDBJ whole genome shotgun (WGS) entry which is preliminary data.</text>
</comment>
<evidence type="ECO:0000256" key="2">
    <source>
        <dbReference type="SAM" id="MobiDB-lite"/>
    </source>
</evidence>
<dbReference type="PROSITE" id="PS50966">
    <property type="entry name" value="ZF_SWIM"/>
    <property type="match status" value="1"/>
</dbReference>
<keyword evidence="1" id="KW-0862">Zinc</keyword>
<evidence type="ECO:0000256" key="1">
    <source>
        <dbReference type="PROSITE-ProRule" id="PRU00325"/>
    </source>
</evidence>